<proteinExistence type="inferred from homology"/>
<dbReference type="OrthoDB" id="9783799at2"/>
<keyword evidence="3 10" id="KW-0812">Transmembrane</keyword>
<dbReference type="InterPro" id="IPR012932">
    <property type="entry name" value="VKOR"/>
</dbReference>
<keyword evidence="5 10" id="KW-1133">Transmembrane helix</keyword>
<feature type="transmembrane region" description="Helical" evidence="10">
    <location>
        <begin position="145"/>
        <end position="164"/>
    </location>
</feature>
<organism evidence="12 13">
    <name type="scientific">Aeromicrobium choanae</name>
    <dbReference type="NCBI Taxonomy" id="1736691"/>
    <lineage>
        <taxon>Bacteria</taxon>
        <taxon>Bacillati</taxon>
        <taxon>Actinomycetota</taxon>
        <taxon>Actinomycetes</taxon>
        <taxon>Propionibacteriales</taxon>
        <taxon>Nocardioidaceae</taxon>
        <taxon>Aeromicrobium</taxon>
    </lineage>
</organism>
<evidence type="ECO:0000256" key="6">
    <source>
        <dbReference type="ARBA" id="ARBA00023002"/>
    </source>
</evidence>
<dbReference type="Proteomes" id="UP000191040">
    <property type="component" value="Chromosome I"/>
</dbReference>
<dbReference type="CDD" id="cd12922">
    <property type="entry name" value="VKOR_5"/>
    <property type="match status" value="1"/>
</dbReference>
<comment type="similarity">
    <text evidence="2">Belongs to the VKOR family.</text>
</comment>
<protein>
    <submittedName>
        <fullName evidence="12">Uncharacterized membrane protein</fullName>
    </submittedName>
</protein>
<gene>
    <name evidence="12" type="ORF">SAMN06295964_2222</name>
</gene>
<evidence type="ECO:0000256" key="5">
    <source>
        <dbReference type="ARBA" id="ARBA00022989"/>
    </source>
</evidence>
<keyword evidence="6" id="KW-0560">Oxidoreductase</keyword>
<evidence type="ECO:0000256" key="8">
    <source>
        <dbReference type="ARBA" id="ARBA00023157"/>
    </source>
</evidence>
<evidence type="ECO:0000313" key="13">
    <source>
        <dbReference type="Proteomes" id="UP000191040"/>
    </source>
</evidence>
<evidence type="ECO:0000256" key="9">
    <source>
        <dbReference type="ARBA" id="ARBA00023284"/>
    </source>
</evidence>
<name>A0A1T4Z3E8_9ACTN</name>
<dbReference type="InterPro" id="IPR038354">
    <property type="entry name" value="VKOR_sf"/>
</dbReference>
<dbReference type="GO" id="GO:0016020">
    <property type="term" value="C:membrane"/>
    <property type="evidence" value="ECO:0007669"/>
    <property type="project" value="UniProtKB-SubCell"/>
</dbReference>
<evidence type="ECO:0000256" key="2">
    <source>
        <dbReference type="ARBA" id="ARBA00006214"/>
    </source>
</evidence>
<accession>A0A1T4Z3E8</accession>
<evidence type="ECO:0000256" key="4">
    <source>
        <dbReference type="ARBA" id="ARBA00022719"/>
    </source>
</evidence>
<feature type="transmembrane region" description="Helical" evidence="10">
    <location>
        <begin position="25"/>
        <end position="45"/>
    </location>
</feature>
<feature type="domain" description="Vitamin K epoxide reductase" evidence="11">
    <location>
        <begin position="22"/>
        <end position="167"/>
    </location>
</feature>
<sequence>MTAVASDAPAPAPADDDAHRSDRGLGIFLVVSGAIALWSSLILTYDKISLLKAEAAGTAKELGCDLSAFVSCSSVVSSDQSEAFGFPNTFMGVVGFSVVVTLGVLLASGVTFPRWIWVGLGLGTLFGIGFVTWLQYQAIWEIGKLCPWCMVVWAMMIPMFVAVTARVTGSRFLKNWTVLISALWIIAIVATIWFEFGETLWA</sequence>
<evidence type="ECO:0000256" key="10">
    <source>
        <dbReference type="SAM" id="Phobius"/>
    </source>
</evidence>
<dbReference type="AlphaFoldDB" id="A0A1T4Z3E8"/>
<keyword evidence="8" id="KW-1015">Disulfide bond</keyword>
<evidence type="ECO:0000313" key="12">
    <source>
        <dbReference type="EMBL" id="SKB08560.1"/>
    </source>
</evidence>
<keyword evidence="4" id="KW-0874">Quinone</keyword>
<evidence type="ECO:0000256" key="7">
    <source>
        <dbReference type="ARBA" id="ARBA00023136"/>
    </source>
</evidence>
<keyword evidence="13" id="KW-1185">Reference proteome</keyword>
<dbReference type="GO" id="GO:0016491">
    <property type="term" value="F:oxidoreductase activity"/>
    <property type="evidence" value="ECO:0007669"/>
    <property type="project" value="UniProtKB-KW"/>
</dbReference>
<dbReference type="STRING" id="1736691.SAMN06295964_2222"/>
<dbReference type="EMBL" id="LT796768">
    <property type="protein sequence ID" value="SKB08560.1"/>
    <property type="molecule type" value="Genomic_DNA"/>
</dbReference>
<comment type="subcellular location">
    <subcellularLocation>
        <location evidence="1">Membrane</location>
        <topology evidence="1">Multi-pass membrane protein</topology>
    </subcellularLocation>
</comment>
<keyword evidence="9" id="KW-0676">Redox-active center</keyword>
<evidence type="ECO:0000256" key="1">
    <source>
        <dbReference type="ARBA" id="ARBA00004141"/>
    </source>
</evidence>
<dbReference type="Gene3D" id="1.20.1440.130">
    <property type="entry name" value="VKOR domain"/>
    <property type="match status" value="1"/>
</dbReference>
<dbReference type="GO" id="GO:0048038">
    <property type="term" value="F:quinone binding"/>
    <property type="evidence" value="ECO:0007669"/>
    <property type="project" value="UniProtKB-KW"/>
</dbReference>
<dbReference type="Pfam" id="PF07884">
    <property type="entry name" value="VKOR"/>
    <property type="match status" value="1"/>
</dbReference>
<dbReference type="SMART" id="SM00756">
    <property type="entry name" value="VKc"/>
    <property type="match status" value="1"/>
</dbReference>
<dbReference type="InterPro" id="IPR041714">
    <property type="entry name" value="VKOR_Actinobacteria"/>
</dbReference>
<evidence type="ECO:0000256" key="3">
    <source>
        <dbReference type="ARBA" id="ARBA00022692"/>
    </source>
</evidence>
<keyword evidence="7 10" id="KW-0472">Membrane</keyword>
<feature type="transmembrane region" description="Helical" evidence="10">
    <location>
        <begin position="176"/>
        <end position="196"/>
    </location>
</feature>
<reference evidence="13" key="1">
    <citation type="submission" date="2017-02" db="EMBL/GenBank/DDBJ databases">
        <authorList>
            <person name="Varghese N."/>
            <person name="Submissions S."/>
        </authorList>
    </citation>
    <scope>NUCLEOTIDE SEQUENCE [LARGE SCALE GENOMIC DNA]</scope>
    <source>
        <strain evidence="13">9H-4</strain>
    </source>
</reference>
<feature type="transmembrane region" description="Helical" evidence="10">
    <location>
        <begin position="90"/>
        <end position="109"/>
    </location>
</feature>
<dbReference type="RefSeq" id="WP_078700218.1">
    <property type="nucleotide sequence ID" value="NZ_LT796768.1"/>
</dbReference>
<feature type="transmembrane region" description="Helical" evidence="10">
    <location>
        <begin position="115"/>
        <end position="133"/>
    </location>
</feature>
<evidence type="ECO:0000259" key="11">
    <source>
        <dbReference type="SMART" id="SM00756"/>
    </source>
</evidence>